<dbReference type="RefSeq" id="WP_379586543.1">
    <property type="nucleotide sequence ID" value="NZ_JBHSQW010000035.1"/>
</dbReference>
<sequence>MWTNWSGAQQSRPRATDRPLDEAGVAAAVRRAASRGLRIRPVGTGHSWSPLAVTDDVQLDCRALTGVVAVVGERVRVRAGATLESLHGELAEHGRALAVVPDAVELTVAGAIGTGTHGSGATTGSLSAQVTGVRLVDGTGTVRRVEGPDLDAVRTGLGALGVLTEVELRTVPLRLLQVHEEPGEPVELVATGGVLDAHAWAEIVLHVPSGEALARWGDPVEPDLESAPVRRDLVRAAAAGSAEALGRVVSRLAPTLRRTARWGGTVVGPAHRVLPDRRPVRAEAAEWALPRETLGTALRELGAAAAARRMELRSPVLVRVGPAETGWLHPAWNRPTAWVALRSPRGVDPAPLFALAGTVLEAVGGRPHWAGHHRWGRTEVERAYPRLADFQAVRNRFDPDRRFSGAHVDSLLGA</sequence>
<dbReference type="Pfam" id="PF04030">
    <property type="entry name" value="ALO"/>
    <property type="match status" value="1"/>
</dbReference>
<dbReference type="InterPro" id="IPR007173">
    <property type="entry name" value="ALO_C"/>
</dbReference>
<proteinExistence type="predicted"/>
<gene>
    <name evidence="4" type="ORF">ACFQE5_17835</name>
</gene>
<evidence type="ECO:0000256" key="2">
    <source>
        <dbReference type="SAM" id="MobiDB-lite"/>
    </source>
</evidence>
<organism evidence="4 5">
    <name type="scientific">Pseudonocardia hispaniensis</name>
    <dbReference type="NCBI Taxonomy" id="904933"/>
    <lineage>
        <taxon>Bacteria</taxon>
        <taxon>Bacillati</taxon>
        <taxon>Actinomycetota</taxon>
        <taxon>Actinomycetes</taxon>
        <taxon>Pseudonocardiales</taxon>
        <taxon>Pseudonocardiaceae</taxon>
        <taxon>Pseudonocardia</taxon>
    </lineage>
</organism>
<evidence type="ECO:0000256" key="1">
    <source>
        <dbReference type="ARBA" id="ARBA00023002"/>
    </source>
</evidence>
<comment type="caution">
    <text evidence="4">The sequence shown here is derived from an EMBL/GenBank/DDBJ whole genome shotgun (WGS) entry which is preliminary data.</text>
</comment>
<dbReference type="Gene3D" id="1.10.45.10">
    <property type="entry name" value="Vanillyl-alcohol Oxidase, Chain A, domain 4"/>
    <property type="match status" value="1"/>
</dbReference>
<dbReference type="Proteomes" id="UP001596302">
    <property type="component" value="Unassembled WGS sequence"/>
</dbReference>
<name>A0ABW1J6E7_9PSEU</name>
<evidence type="ECO:0000313" key="4">
    <source>
        <dbReference type="EMBL" id="MFC5996070.1"/>
    </source>
</evidence>
<keyword evidence="5" id="KW-1185">Reference proteome</keyword>
<dbReference type="Pfam" id="PF01565">
    <property type="entry name" value="FAD_binding_4"/>
    <property type="match status" value="1"/>
</dbReference>
<feature type="region of interest" description="Disordered" evidence="2">
    <location>
        <begin position="1"/>
        <end position="22"/>
    </location>
</feature>
<dbReference type="EMBL" id="JBHSQW010000035">
    <property type="protein sequence ID" value="MFC5996070.1"/>
    <property type="molecule type" value="Genomic_DNA"/>
</dbReference>
<dbReference type="Gene3D" id="3.30.70.2520">
    <property type="match status" value="1"/>
</dbReference>
<dbReference type="InterPro" id="IPR010031">
    <property type="entry name" value="FAD_lactone_oxidase-like"/>
</dbReference>
<dbReference type="PANTHER" id="PTHR43762:SF1">
    <property type="entry name" value="D-ARABINONO-1,4-LACTONE OXIDASE"/>
    <property type="match status" value="1"/>
</dbReference>
<protein>
    <submittedName>
        <fullName evidence="4">D-arabinono-1,4-lactone oxidase</fullName>
    </submittedName>
</protein>
<feature type="compositionally biased region" description="Polar residues" evidence="2">
    <location>
        <begin position="1"/>
        <end position="13"/>
    </location>
</feature>
<keyword evidence="1" id="KW-0560">Oxidoreductase</keyword>
<dbReference type="PANTHER" id="PTHR43762">
    <property type="entry name" value="L-GULONOLACTONE OXIDASE"/>
    <property type="match status" value="1"/>
</dbReference>
<evidence type="ECO:0000313" key="5">
    <source>
        <dbReference type="Proteomes" id="UP001596302"/>
    </source>
</evidence>
<accession>A0ABW1J6E7</accession>
<feature type="domain" description="FAD-binding PCMH-type" evidence="3">
    <location>
        <begin position="9"/>
        <end position="173"/>
    </location>
</feature>
<evidence type="ECO:0000259" key="3">
    <source>
        <dbReference type="PROSITE" id="PS51387"/>
    </source>
</evidence>
<dbReference type="Gene3D" id="3.30.465.10">
    <property type="match status" value="1"/>
</dbReference>
<dbReference type="SUPFAM" id="SSF56176">
    <property type="entry name" value="FAD-binding/transporter-associated domain-like"/>
    <property type="match status" value="1"/>
</dbReference>
<dbReference type="InterPro" id="IPR016166">
    <property type="entry name" value="FAD-bd_PCMH"/>
</dbReference>
<dbReference type="PIRSF" id="PIRSF000136">
    <property type="entry name" value="LGO_GLO"/>
    <property type="match status" value="1"/>
</dbReference>
<dbReference type="Gene3D" id="3.30.43.10">
    <property type="entry name" value="Uridine Diphospho-n-acetylenolpyruvylglucosamine Reductase, domain 2"/>
    <property type="match status" value="1"/>
</dbReference>
<dbReference type="PROSITE" id="PS51387">
    <property type="entry name" value="FAD_PCMH"/>
    <property type="match status" value="1"/>
</dbReference>
<dbReference type="InterPro" id="IPR016167">
    <property type="entry name" value="FAD-bd_PCMH_sub1"/>
</dbReference>
<dbReference type="InterPro" id="IPR016171">
    <property type="entry name" value="Vanillyl_alc_oxidase_C-sub2"/>
</dbReference>
<dbReference type="InterPro" id="IPR006094">
    <property type="entry name" value="Oxid_FAD_bind_N"/>
</dbReference>
<dbReference type="InterPro" id="IPR016169">
    <property type="entry name" value="FAD-bd_PCMH_sub2"/>
</dbReference>
<dbReference type="InterPro" id="IPR036318">
    <property type="entry name" value="FAD-bd_PCMH-like_sf"/>
</dbReference>
<reference evidence="5" key="1">
    <citation type="journal article" date="2019" name="Int. J. Syst. Evol. Microbiol.">
        <title>The Global Catalogue of Microorganisms (GCM) 10K type strain sequencing project: providing services to taxonomists for standard genome sequencing and annotation.</title>
        <authorList>
            <consortium name="The Broad Institute Genomics Platform"/>
            <consortium name="The Broad Institute Genome Sequencing Center for Infectious Disease"/>
            <person name="Wu L."/>
            <person name="Ma J."/>
        </authorList>
    </citation>
    <scope>NUCLEOTIDE SEQUENCE [LARGE SCALE GENOMIC DNA]</scope>
    <source>
        <strain evidence="5">CCM 8391</strain>
    </source>
</reference>